<dbReference type="KEGG" id="tje:TJEJU_3946"/>
<gene>
    <name evidence="7" type="ORF">TJEJU_3946</name>
</gene>
<evidence type="ECO:0000256" key="4">
    <source>
        <dbReference type="PROSITE-ProRule" id="PRU00433"/>
    </source>
</evidence>
<evidence type="ECO:0000256" key="2">
    <source>
        <dbReference type="ARBA" id="ARBA00022723"/>
    </source>
</evidence>
<reference evidence="7 8" key="1">
    <citation type="submission" date="2017-07" db="EMBL/GenBank/DDBJ databases">
        <authorList>
            <person name="Sun Z.S."/>
            <person name="Albrecht U."/>
            <person name="Echele G."/>
            <person name="Lee C.C."/>
        </authorList>
    </citation>
    <scope>NUCLEOTIDE SEQUENCE [LARGE SCALE GENOMIC DNA]</scope>
    <source>
        <strain evidence="8">type strain: KCTC 22618</strain>
    </source>
</reference>
<dbReference type="Pfam" id="PF13442">
    <property type="entry name" value="Cytochrome_CBB3"/>
    <property type="match status" value="1"/>
</dbReference>
<keyword evidence="5" id="KW-0812">Transmembrane</keyword>
<dbReference type="PROSITE" id="PS51007">
    <property type="entry name" value="CYTC"/>
    <property type="match status" value="1"/>
</dbReference>
<keyword evidence="2 4" id="KW-0479">Metal-binding</keyword>
<dbReference type="SUPFAM" id="SSF46626">
    <property type="entry name" value="Cytochrome c"/>
    <property type="match status" value="1"/>
</dbReference>
<evidence type="ECO:0000259" key="6">
    <source>
        <dbReference type="PROSITE" id="PS51007"/>
    </source>
</evidence>
<evidence type="ECO:0000256" key="5">
    <source>
        <dbReference type="SAM" id="Phobius"/>
    </source>
</evidence>
<keyword evidence="5" id="KW-0472">Membrane</keyword>
<dbReference type="GO" id="GO:0020037">
    <property type="term" value="F:heme binding"/>
    <property type="evidence" value="ECO:0007669"/>
    <property type="project" value="InterPro"/>
</dbReference>
<evidence type="ECO:0000256" key="1">
    <source>
        <dbReference type="ARBA" id="ARBA00022617"/>
    </source>
</evidence>
<evidence type="ECO:0000313" key="8">
    <source>
        <dbReference type="Proteomes" id="UP000215214"/>
    </source>
</evidence>
<dbReference type="AlphaFoldDB" id="A0A238UF08"/>
<organism evidence="7 8">
    <name type="scientific">Tenacibaculum jejuense</name>
    <dbReference type="NCBI Taxonomy" id="584609"/>
    <lineage>
        <taxon>Bacteria</taxon>
        <taxon>Pseudomonadati</taxon>
        <taxon>Bacteroidota</taxon>
        <taxon>Flavobacteriia</taxon>
        <taxon>Flavobacteriales</taxon>
        <taxon>Flavobacteriaceae</taxon>
        <taxon>Tenacibaculum</taxon>
    </lineage>
</organism>
<dbReference type="GO" id="GO:0009055">
    <property type="term" value="F:electron transfer activity"/>
    <property type="evidence" value="ECO:0007669"/>
    <property type="project" value="InterPro"/>
</dbReference>
<evidence type="ECO:0000256" key="3">
    <source>
        <dbReference type="ARBA" id="ARBA00023004"/>
    </source>
</evidence>
<dbReference type="Gene3D" id="1.10.760.10">
    <property type="entry name" value="Cytochrome c-like domain"/>
    <property type="match status" value="1"/>
</dbReference>
<accession>A0A238UF08</accession>
<protein>
    <submittedName>
        <fullName evidence="7">Putative Cytochrome c class I</fullName>
    </submittedName>
</protein>
<keyword evidence="1 4" id="KW-0349">Heme</keyword>
<keyword evidence="5" id="KW-1133">Transmembrane helix</keyword>
<name>A0A238UF08_9FLAO</name>
<feature type="transmembrane region" description="Helical" evidence="5">
    <location>
        <begin position="7"/>
        <end position="28"/>
    </location>
</feature>
<keyword evidence="8" id="KW-1185">Reference proteome</keyword>
<keyword evidence="3 4" id="KW-0408">Iron</keyword>
<dbReference type="GO" id="GO:0046872">
    <property type="term" value="F:metal ion binding"/>
    <property type="evidence" value="ECO:0007669"/>
    <property type="project" value="UniProtKB-KW"/>
</dbReference>
<feature type="domain" description="Cytochrome c" evidence="6">
    <location>
        <begin position="47"/>
        <end position="115"/>
    </location>
</feature>
<dbReference type="EMBL" id="LT899436">
    <property type="protein sequence ID" value="SNR17576.1"/>
    <property type="molecule type" value="Genomic_DNA"/>
</dbReference>
<proteinExistence type="predicted"/>
<dbReference type="InterPro" id="IPR009056">
    <property type="entry name" value="Cyt_c-like_dom"/>
</dbReference>
<dbReference type="Proteomes" id="UP000215214">
    <property type="component" value="Chromosome TJEJU"/>
</dbReference>
<evidence type="ECO:0000313" key="7">
    <source>
        <dbReference type="EMBL" id="SNR17576.1"/>
    </source>
</evidence>
<sequence>MSLKNKIFASYVVVFLMIMLMLFSSALFSETTKEEPRFFCGTVNISKEQRAGRKLFNANCASCHRLGKPATGPALRGVKFDSLSLHKYLSSKKHQPTFPQLSIEQVNEILKYTKD</sequence>
<dbReference type="InterPro" id="IPR036909">
    <property type="entry name" value="Cyt_c-like_dom_sf"/>
</dbReference>